<dbReference type="InterPro" id="IPR000073">
    <property type="entry name" value="AB_hydrolase_1"/>
</dbReference>
<feature type="domain" description="AB hydrolase-1" evidence="1">
    <location>
        <begin position="22"/>
        <end position="252"/>
    </location>
</feature>
<dbReference type="Pfam" id="PF00561">
    <property type="entry name" value="Abhydrolase_1"/>
    <property type="match status" value="1"/>
</dbReference>
<keyword evidence="3" id="KW-1185">Reference proteome</keyword>
<proteinExistence type="predicted"/>
<dbReference type="Proteomes" id="UP000663720">
    <property type="component" value="Chromosome"/>
</dbReference>
<organism evidence="2 3">
    <name type="scientific">Desulfonema limicola</name>
    <dbReference type="NCBI Taxonomy" id="45656"/>
    <lineage>
        <taxon>Bacteria</taxon>
        <taxon>Pseudomonadati</taxon>
        <taxon>Thermodesulfobacteriota</taxon>
        <taxon>Desulfobacteria</taxon>
        <taxon>Desulfobacterales</taxon>
        <taxon>Desulfococcaceae</taxon>
        <taxon>Desulfonema</taxon>
    </lineage>
</organism>
<gene>
    <name evidence="2" type="ORF">dnl_44040</name>
</gene>
<dbReference type="InterPro" id="IPR050266">
    <property type="entry name" value="AB_hydrolase_sf"/>
</dbReference>
<dbReference type="InterPro" id="IPR029058">
    <property type="entry name" value="AB_hydrolase_fold"/>
</dbReference>
<dbReference type="EMBL" id="CP061799">
    <property type="protein sequence ID" value="QTA82041.1"/>
    <property type="molecule type" value="Genomic_DNA"/>
</dbReference>
<evidence type="ECO:0000313" key="2">
    <source>
        <dbReference type="EMBL" id="QTA82041.1"/>
    </source>
</evidence>
<dbReference type="PANTHER" id="PTHR43798:SF29">
    <property type="entry name" value="AB HYDROLASE-1 DOMAIN-CONTAINING PROTEIN"/>
    <property type="match status" value="1"/>
</dbReference>
<keyword evidence="2" id="KW-0378">Hydrolase</keyword>
<evidence type="ECO:0000313" key="3">
    <source>
        <dbReference type="Proteomes" id="UP000663720"/>
    </source>
</evidence>
<evidence type="ECO:0000259" key="1">
    <source>
        <dbReference type="Pfam" id="PF00561"/>
    </source>
</evidence>
<protein>
    <submittedName>
        <fullName evidence="2">Alpha/beta hydrolase fold-containing protein</fullName>
    </submittedName>
</protein>
<name>A0A975BB07_9BACT</name>
<dbReference type="RefSeq" id="WP_207688009.1">
    <property type="nucleotide sequence ID" value="NZ_CP061799.1"/>
</dbReference>
<dbReference type="PRINTS" id="PR00412">
    <property type="entry name" value="EPOXHYDRLASE"/>
</dbReference>
<reference evidence="2" key="1">
    <citation type="journal article" date="2021" name="Microb. Physiol.">
        <title>Proteogenomic Insights into the Physiology of Marine, Sulfate-Reducing, Filamentous Desulfonema limicola and Desulfonema magnum.</title>
        <authorList>
            <person name="Schnaars V."/>
            <person name="Wohlbrand L."/>
            <person name="Scheve S."/>
            <person name="Hinrichs C."/>
            <person name="Reinhardt R."/>
            <person name="Rabus R."/>
        </authorList>
    </citation>
    <scope>NUCLEOTIDE SEQUENCE</scope>
    <source>
        <strain evidence="2">5ac10</strain>
    </source>
</reference>
<dbReference type="Gene3D" id="3.40.50.1820">
    <property type="entry name" value="alpha/beta hydrolase"/>
    <property type="match status" value="1"/>
</dbReference>
<dbReference type="PRINTS" id="PR00111">
    <property type="entry name" value="ABHYDROLASE"/>
</dbReference>
<dbReference type="GO" id="GO:0016787">
    <property type="term" value="F:hydrolase activity"/>
    <property type="evidence" value="ECO:0007669"/>
    <property type="project" value="UniProtKB-KW"/>
</dbReference>
<dbReference type="InterPro" id="IPR000639">
    <property type="entry name" value="Epox_hydrolase-like"/>
</dbReference>
<sequence>MPRIQVNGVEIFYEEHGKGPETIVFAHGMLLSSKMFSRQIEALKDRFRCIAFDFRGHGNSEKTASGYDMDTLTQDTAGLIKALELGTCNFAGLSMGGFVGMRLAARYPDLIKNLILMDTSADPESKENISKYRLLNFIARWFGLALVADRVITVMFGTRFLNDSTRAEEKALWRRHLISNNSGTITKAVKGVIDRQGIHEELDKIRSHTLIIVGDQDKATPPEKSRRIQEKIPGSELVIIPGAGHLSPIEEPEVVNAVLEEFFKIRHEVENPE</sequence>
<dbReference type="PANTHER" id="PTHR43798">
    <property type="entry name" value="MONOACYLGLYCEROL LIPASE"/>
    <property type="match status" value="1"/>
</dbReference>
<dbReference type="AlphaFoldDB" id="A0A975BB07"/>
<dbReference type="KEGG" id="dli:dnl_44040"/>
<dbReference type="SUPFAM" id="SSF53474">
    <property type="entry name" value="alpha/beta-Hydrolases"/>
    <property type="match status" value="1"/>
</dbReference>
<accession>A0A975BB07</accession>